<reference evidence="3 4" key="1">
    <citation type="submission" date="2016-10" db="EMBL/GenBank/DDBJ databases">
        <authorList>
            <person name="Varghese N."/>
            <person name="Submissions S."/>
        </authorList>
    </citation>
    <scope>NUCLEOTIDE SEQUENCE [LARGE SCALE GENOMIC DNA]</scope>
    <source>
        <strain evidence="3 4">CGMCC 1.7734</strain>
    </source>
</reference>
<dbReference type="PANTHER" id="PTHR46558:SF11">
    <property type="entry name" value="HTH-TYPE TRANSCRIPTIONAL REGULATOR XRE"/>
    <property type="match status" value="1"/>
</dbReference>
<dbReference type="PANTHER" id="PTHR46558">
    <property type="entry name" value="TRACRIPTIONAL REGULATORY PROTEIN-RELATED-RELATED"/>
    <property type="match status" value="1"/>
</dbReference>
<dbReference type="EMBL" id="FOEH01000001">
    <property type="protein sequence ID" value="SEP57810.1"/>
    <property type="molecule type" value="Genomic_DNA"/>
</dbReference>
<sequence length="123" mass="14690">MEKKNEVFGKRLKELRDRKGLSQEKMSEALGISRARYSHYENNHVEPDIELIRKIANYHKVDSDYILGITDIPSREENAEIEKILNDPQTELMFNDWKNMSEEERKEAIEMIKYIKFKNKRGD</sequence>
<dbReference type="Gene3D" id="1.10.260.40">
    <property type="entry name" value="lambda repressor-like DNA-binding domains"/>
    <property type="match status" value="1"/>
</dbReference>
<gene>
    <name evidence="3" type="ORF">SAMN05216232_0224</name>
</gene>
<protein>
    <submittedName>
        <fullName evidence="3">Transcriptional regulator</fullName>
    </submittedName>
</protein>
<dbReference type="SUPFAM" id="SSF47413">
    <property type="entry name" value="lambda repressor-like DNA-binding domains"/>
    <property type="match status" value="1"/>
</dbReference>
<evidence type="ECO:0000256" key="1">
    <source>
        <dbReference type="ARBA" id="ARBA00023125"/>
    </source>
</evidence>
<name>A0A1H8Z065_9BACI</name>
<keyword evidence="1" id="KW-0238">DNA-binding</keyword>
<dbReference type="Pfam" id="PF01381">
    <property type="entry name" value="HTH_3"/>
    <property type="match status" value="1"/>
</dbReference>
<dbReference type="InterPro" id="IPR010982">
    <property type="entry name" value="Lambda_DNA-bd_dom_sf"/>
</dbReference>
<dbReference type="InterPro" id="IPR001387">
    <property type="entry name" value="Cro/C1-type_HTH"/>
</dbReference>
<organism evidence="3 4">
    <name type="scientific">Virgibacillus subterraneus</name>
    <dbReference type="NCBI Taxonomy" id="621109"/>
    <lineage>
        <taxon>Bacteria</taxon>
        <taxon>Bacillati</taxon>
        <taxon>Bacillota</taxon>
        <taxon>Bacilli</taxon>
        <taxon>Bacillales</taxon>
        <taxon>Bacillaceae</taxon>
        <taxon>Virgibacillus</taxon>
    </lineage>
</organism>
<dbReference type="RefSeq" id="WP_139184776.1">
    <property type="nucleotide sequence ID" value="NZ_FOEH01000001.1"/>
</dbReference>
<proteinExistence type="predicted"/>
<keyword evidence="4" id="KW-1185">Reference proteome</keyword>
<evidence type="ECO:0000313" key="3">
    <source>
        <dbReference type="EMBL" id="SEP57810.1"/>
    </source>
</evidence>
<dbReference type="PROSITE" id="PS50943">
    <property type="entry name" value="HTH_CROC1"/>
    <property type="match status" value="1"/>
</dbReference>
<feature type="domain" description="HTH cro/C1-type" evidence="2">
    <location>
        <begin position="12"/>
        <end position="66"/>
    </location>
</feature>
<comment type="caution">
    <text evidence="3">The sequence shown here is derived from an EMBL/GenBank/DDBJ whole genome shotgun (WGS) entry which is preliminary data.</text>
</comment>
<accession>A0A1H8Z065</accession>
<dbReference type="CDD" id="cd00093">
    <property type="entry name" value="HTH_XRE"/>
    <property type="match status" value="1"/>
</dbReference>
<evidence type="ECO:0000313" key="4">
    <source>
        <dbReference type="Proteomes" id="UP000198733"/>
    </source>
</evidence>
<dbReference type="Proteomes" id="UP000198733">
    <property type="component" value="Unassembled WGS sequence"/>
</dbReference>
<dbReference type="SMART" id="SM00530">
    <property type="entry name" value="HTH_XRE"/>
    <property type="match status" value="1"/>
</dbReference>
<evidence type="ECO:0000259" key="2">
    <source>
        <dbReference type="PROSITE" id="PS50943"/>
    </source>
</evidence>